<keyword evidence="1" id="KW-0812">Transmembrane</keyword>
<dbReference type="CDD" id="cd06259">
    <property type="entry name" value="YdcF-like"/>
    <property type="match status" value="1"/>
</dbReference>
<protein>
    <submittedName>
        <fullName evidence="3">YdcF family protein</fullName>
    </submittedName>
</protein>
<keyword evidence="1" id="KW-1133">Transmembrane helix</keyword>
<sequence length="250" mass="28745">MVIYKALGAFFQFPGLIILLFLTLYLINIKKRRIRRFFLLLVVLFYLTSTSFFVYLVSKTLKIDYVDYKEYRQYDSLEGSIIVILGGGIISYDNEIEVGAHTLKRIVKGYEIYRETNAPILVTGGVISKGIPESHVMKEQLIKFGVPADKIIVEDKARNTFENAKFSEDYLKNFDTIYLVTSFLHMKRSLMQFSKALKDKRLLPVVCDFPIDFRGNYLDFLPSSQAFYSFSLITHEWIGLVAYSLGIVGG</sequence>
<keyword evidence="1" id="KW-0472">Membrane</keyword>
<evidence type="ECO:0000313" key="3">
    <source>
        <dbReference type="EMBL" id="QTA38605.1"/>
    </source>
</evidence>
<dbReference type="EMBL" id="CP071446">
    <property type="protein sequence ID" value="QTA38605.1"/>
    <property type="molecule type" value="Genomic_DNA"/>
</dbReference>
<feature type="domain" description="DUF218" evidence="2">
    <location>
        <begin position="81"/>
        <end position="239"/>
    </location>
</feature>
<feature type="transmembrane region" description="Helical" evidence="1">
    <location>
        <begin position="37"/>
        <end position="57"/>
    </location>
</feature>
<dbReference type="InterPro" id="IPR014729">
    <property type="entry name" value="Rossmann-like_a/b/a_fold"/>
</dbReference>
<dbReference type="InterPro" id="IPR003848">
    <property type="entry name" value="DUF218"/>
</dbReference>
<organism evidence="3 4">
    <name type="scientific">Thermosipho ferrireducens</name>
    <dbReference type="NCBI Taxonomy" id="2571116"/>
    <lineage>
        <taxon>Bacteria</taxon>
        <taxon>Thermotogati</taxon>
        <taxon>Thermotogota</taxon>
        <taxon>Thermotogae</taxon>
        <taxon>Thermotogales</taxon>
        <taxon>Fervidobacteriaceae</taxon>
        <taxon>Thermosipho</taxon>
    </lineage>
</organism>
<dbReference type="Gene3D" id="3.40.50.620">
    <property type="entry name" value="HUPs"/>
    <property type="match status" value="1"/>
</dbReference>
<keyword evidence="4" id="KW-1185">Reference proteome</keyword>
<evidence type="ECO:0000259" key="2">
    <source>
        <dbReference type="Pfam" id="PF02698"/>
    </source>
</evidence>
<accession>A0ABX7S9Q9</accession>
<proteinExistence type="predicted"/>
<evidence type="ECO:0000256" key="1">
    <source>
        <dbReference type="SAM" id="Phobius"/>
    </source>
</evidence>
<evidence type="ECO:0000313" key="4">
    <source>
        <dbReference type="Proteomes" id="UP000671862"/>
    </source>
</evidence>
<dbReference type="Pfam" id="PF02698">
    <property type="entry name" value="DUF218"/>
    <property type="match status" value="1"/>
</dbReference>
<reference evidence="3 4" key="1">
    <citation type="submission" date="2021-03" db="EMBL/GenBank/DDBJ databases">
        <title>Thermosipho ferrireducens sp.nov., an anaerobic thermophilic iron-reducing bacterium isolated from a deep-sea hydrothermal sulfide deposits.</title>
        <authorList>
            <person name="Zeng X."/>
            <person name="Chen Y."/>
            <person name="Shao Z."/>
        </authorList>
    </citation>
    <scope>NUCLEOTIDE SEQUENCE [LARGE SCALE GENOMIC DNA]</scope>
    <source>
        <strain evidence="3 4">JL129W03</strain>
    </source>
</reference>
<name>A0ABX7S9Q9_9BACT</name>
<dbReference type="PANTHER" id="PTHR30336:SF4">
    <property type="entry name" value="ENVELOPE BIOGENESIS FACTOR ELYC"/>
    <property type="match status" value="1"/>
</dbReference>
<dbReference type="RefSeq" id="WP_207567323.1">
    <property type="nucleotide sequence ID" value="NZ_CP071446.1"/>
</dbReference>
<gene>
    <name evidence="3" type="ORF">JYK00_03590</name>
</gene>
<dbReference type="InterPro" id="IPR051599">
    <property type="entry name" value="Cell_Envelope_Assoc"/>
</dbReference>
<dbReference type="Proteomes" id="UP000671862">
    <property type="component" value="Chromosome"/>
</dbReference>
<dbReference type="PANTHER" id="PTHR30336">
    <property type="entry name" value="INNER MEMBRANE PROTEIN, PROBABLE PERMEASE"/>
    <property type="match status" value="1"/>
</dbReference>
<feature type="transmembrane region" description="Helical" evidence="1">
    <location>
        <begin position="6"/>
        <end position="25"/>
    </location>
</feature>